<protein>
    <submittedName>
        <fullName evidence="1">RNase H domain-containing protein</fullName>
    </submittedName>
</protein>
<organism evidence="1 2">
    <name type="scientific">Abeliophyllum distichum</name>
    <dbReference type="NCBI Taxonomy" id="126358"/>
    <lineage>
        <taxon>Eukaryota</taxon>
        <taxon>Viridiplantae</taxon>
        <taxon>Streptophyta</taxon>
        <taxon>Embryophyta</taxon>
        <taxon>Tracheophyta</taxon>
        <taxon>Spermatophyta</taxon>
        <taxon>Magnoliopsida</taxon>
        <taxon>eudicotyledons</taxon>
        <taxon>Gunneridae</taxon>
        <taxon>Pentapetalae</taxon>
        <taxon>asterids</taxon>
        <taxon>lamiids</taxon>
        <taxon>Lamiales</taxon>
        <taxon>Oleaceae</taxon>
        <taxon>Forsythieae</taxon>
        <taxon>Abeliophyllum</taxon>
    </lineage>
</organism>
<proteinExistence type="predicted"/>
<dbReference type="AlphaFoldDB" id="A0ABD1V897"/>
<gene>
    <name evidence="1" type="ORF">Adt_06139</name>
</gene>
<dbReference type="Proteomes" id="UP001604336">
    <property type="component" value="Unassembled WGS sequence"/>
</dbReference>
<evidence type="ECO:0000313" key="1">
    <source>
        <dbReference type="EMBL" id="KAL2532788.1"/>
    </source>
</evidence>
<name>A0ABD1V897_9LAMI</name>
<evidence type="ECO:0000313" key="2">
    <source>
        <dbReference type="Proteomes" id="UP001604336"/>
    </source>
</evidence>
<keyword evidence="2" id="KW-1185">Reference proteome</keyword>
<dbReference type="EMBL" id="JBFOLK010000002">
    <property type="protein sequence ID" value="KAL2532788.1"/>
    <property type="molecule type" value="Genomic_DNA"/>
</dbReference>
<sequence length="109" mass="12502">MIPVEVGIPSLRHLHFNEVINDDLGRANLDLQEKRHDDSQLRLVFLANREVGAGTLGPKWEGPYKIIEKVRLGTYRLEDSEGRGQDIPGTLPTYVRTISSFFCFFVFQR</sequence>
<reference evidence="2" key="1">
    <citation type="submission" date="2024-07" db="EMBL/GenBank/DDBJ databases">
        <title>Two chromosome-level genome assemblies of Korean endemic species Abeliophyllum distichum and Forsythia ovata (Oleaceae).</title>
        <authorList>
            <person name="Jang H."/>
        </authorList>
    </citation>
    <scope>NUCLEOTIDE SEQUENCE [LARGE SCALE GENOMIC DNA]</scope>
</reference>
<accession>A0ABD1V897</accession>
<comment type="caution">
    <text evidence="1">The sequence shown here is derived from an EMBL/GenBank/DDBJ whole genome shotgun (WGS) entry which is preliminary data.</text>
</comment>